<name>A0A0A8K2N2_9HYPH</name>
<reference evidence="3 4" key="1">
    <citation type="submission" date="2014-09" db="EMBL/GenBank/DDBJ databases">
        <title>Genome sequencing of Methyloceanibacter caenitepidi Gela4.</title>
        <authorList>
            <person name="Takeuchi M."/>
            <person name="Susumu S."/>
            <person name="Kamagata Y."/>
            <person name="Oshima K."/>
            <person name="Hattori M."/>
            <person name="Iwasaki W."/>
        </authorList>
    </citation>
    <scope>NUCLEOTIDE SEQUENCE [LARGE SCALE GENOMIC DNA]</scope>
    <source>
        <strain evidence="3 4">Gela4</strain>
    </source>
</reference>
<evidence type="ECO:0000256" key="1">
    <source>
        <dbReference type="SAM" id="MobiDB-lite"/>
    </source>
</evidence>
<feature type="chain" id="PRO_5002038873" description="Lipoprotein" evidence="2">
    <location>
        <begin position="23"/>
        <end position="123"/>
    </location>
</feature>
<dbReference type="KEGG" id="mcg:GL4_0786"/>
<dbReference type="Proteomes" id="UP000031643">
    <property type="component" value="Chromosome"/>
</dbReference>
<evidence type="ECO:0000256" key="2">
    <source>
        <dbReference type="SAM" id="SignalP"/>
    </source>
</evidence>
<dbReference type="RefSeq" id="WP_156137376.1">
    <property type="nucleotide sequence ID" value="NZ_AP014648.1"/>
</dbReference>
<evidence type="ECO:0000313" key="4">
    <source>
        <dbReference type="Proteomes" id="UP000031643"/>
    </source>
</evidence>
<keyword evidence="4" id="KW-1185">Reference proteome</keyword>
<sequence length="123" mass="12793">MTRYVSKCAAIFAAAAMALMLAGCDDTTSDSDAGMESSSFVGSYSTKDTQGNDMTVTLDEEGSATGTQGGDNLTGSWKAEGDTATITWTDGWVTKITKEGDGYSKTAYKDGKEEGSAVPAEKK</sequence>
<feature type="region of interest" description="Disordered" evidence="1">
    <location>
        <begin position="35"/>
        <end position="78"/>
    </location>
</feature>
<evidence type="ECO:0008006" key="5">
    <source>
        <dbReference type="Google" id="ProtNLM"/>
    </source>
</evidence>
<dbReference type="OrthoDB" id="8449017at2"/>
<organism evidence="3 4">
    <name type="scientific">Methyloceanibacter caenitepidi</name>
    <dbReference type="NCBI Taxonomy" id="1384459"/>
    <lineage>
        <taxon>Bacteria</taxon>
        <taxon>Pseudomonadati</taxon>
        <taxon>Pseudomonadota</taxon>
        <taxon>Alphaproteobacteria</taxon>
        <taxon>Hyphomicrobiales</taxon>
        <taxon>Hyphomicrobiaceae</taxon>
        <taxon>Methyloceanibacter</taxon>
    </lineage>
</organism>
<feature type="compositionally biased region" description="Polar residues" evidence="1">
    <location>
        <begin position="64"/>
        <end position="75"/>
    </location>
</feature>
<dbReference type="PROSITE" id="PS51257">
    <property type="entry name" value="PROKAR_LIPOPROTEIN"/>
    <property type="match status" value="1"/>
</dbReference>
<feature type="region of interest" description="Disordered" evidence="1">
    <location>
        <begin position="102"/>
        <end position="123"/>
    </location>
</feature>
<feature type="signal peptide" evidence="2">
    <location>
        <begin position="1"/>
        <end position="22"/>
    </location>
</feature>
<keyword evidence="2" id="KW-0732">Signal</keyword>
<accession>A0A0A8K2N2</accession>
<protein>
    <recommendedName>
        <fullName evidence="5">Lipoprotein</fullName>
    </recommendedName>
</protein>
<dbReference type="HOGENOM" id="CLU_2012571_0_0_5"/>
<evidence type="ECO:0000313" key="3">
    <source>
        <dbReference type="EMBL" id="BAQ16249.1"/>
    </source>
</evidence>
<dbReference type="AlphaFoldDB" id="A0A0A8K2N2"/>
<dbReference type="EMBL" id="AP014648">
    <property type="protein sequence ID" value="BAQ16249.1"/>
    <property type="molecule type" value="Genomic_DNA"/>
</dbReference>
<feature type="compositionally biased region" description="Polar residues" evidence="1">
    <location>
        <begin position="36"/>
        <end position="55"/>
    </location>
</feature>
<gene>
    <name evidence="3" type="ORF">GL4_0786</name>
</gene>
<proteinExistence type="predicted"/>